<proteinExistence type="predicted"/>
<evidence type="ECO:0000313" key="4">
    <source>
        <dbReference type="Proteomes" id="UP001604336"/>
    </source>
</evidence>
<evidence type="ECO:0000256" key="1">
    <source>
        <dbReference type="SAM" id="MobiDB-lite"/>
    </source>
</evidence>
<feature type="transmembrane region" description="Helical" evidence="2">
    <location>
        <begin position="22"/>
        <end position="43"/>
    </location>
</feature>
<name>A0ABD1RCL6_9LAMI</name>
<evidence type="ECO:0000313" key="3">
    <source>
        <dbReference type="EMBL" id="KAL2486160.1"/>
    </source>
</evidence>
<dbReference type="EMBL" id="JBFOLK010000009">
    <property type="protein sequence ID" value="KAL2486160.1"/>
    <property type="molecule type" value="Genomic_DNA"/>
</dbReference>
<evidence type="ECO:0000256" key="2">
    <source>
        <dbReference type="SAM" id="Phobius"/>
    </source>
</evidence>
<dbReference type="PANTHER" id="PTHR36760:SF1">
    <property type="entry name" value="ACIDIC LEUCINE-RICH NUCLEAR PHOSPHOPROTEIN 32 FAMILY B PROTEIN"/>
    <property type="match status" value="1"/>
</dbReference>
<sequence>MSELCLSSTSKTHFSSLFISDLFISFGSFILSHPLYFSYFIFFSPYLLKLISFLSPLFVTTFLLFLSLLTLIPSFHLNFSTESSSTDDDEHKEFQCMEDLEVYKIVFGESEIEVKGIPVEVLEEKSQDSCNISKSEAFIGNLEENSVYMNEKRLEDFFKVLDEFETMTCNVKGKKVEPTPGTKTDEVVDKEKDMSLTRNGSDATGNIMCTNNTDDGRKYTLNIKTCGPDIDFTGNGGEYTSKVKSSQTLTSVQNLGSYGSMRKEKEWKRTLACKLFEERHNVDGGEGMDSLWETYETDLDKSKLKNDMKNKKNKNKNKNKKSEIQVYGDGDGDDNDNDEEIDGQLCCLQALKFSAGKMNLGIGRPNVVRNISKAIKGIGWLHNVSKQGKKVHHNGDRY</sequence>
<dbReference type="Proteomes" id="UP001604336">
    <property type="component" value="Unassembled WGS sequence"/>
</dbReference>
<reference evidence="4" key="1">
    <citation type="submission" date="2024-07" db="EMBL/GenBank/DDBJ databases">
        <title>Two chromosome-level genome assemblies of Korean endemic species Abeliophyllum distichum and Forsythia ovata (Oleaceae).</title>
        <authorList>
            <person name="Jang H."/>
        </authorList>
    </citation>
    <scope>NUCLEOTIDE SEQUENCE [LARGE SCALE GENOMIC DNA]</scope>
</reference>
<keyword evidence="4" id="KW-1185">Reference proteome</keyword>
<dbReference type="PANTHER" id="PTHR36760">
    <property type="entry name" value="ACIDIC LEUCINE-RICH NUCLEAR PHOSPHOPROTEIN 32 FAMILY B PROTEIN"/>
    <property type="match status" value="1"/>
</dbReference>
<dbReference type="AlphaFoldDB" id="A0ABD1RCL6"/>
<feature type="transmembrane region" description="Helical" evidence="2">
    <location>
        <begin position="50"/>
        <end position="72"/>
    </location>
</feature>
<keyword evidence="2" id="KW-1133">Transmembrane helix</keyword>
<keyword evidence="2" id="KW-0812">Transmembrane</keyword>
<accession>A0ABD1RCL6</accession>
<organism evidence="3 4">
    <name type="scientific">Abeliophyllum distichum</name>
    <dbReference type="NCBI Taxonomy" id="126358"/>
    <lineage>
        <taxon>Eukaryota</taxon>
        <taxon>Viridiplantae</taxon>
        <taxon>Streptophyta</taxon>
        <taxon>Embryophyta</taxon>
        <taxon>Tracheophyta</taxon>
        <taxon>Spermatophyta</taxon>
        <taxon>Magnoliopsida</taxon>
        <taxon>eudicotyledons</taxon>
        <taxon>Gunneridae</taxon>
        <taxon>Pentapetalae</taxon>
        <taxon>asterids</taxon>
        <taxon>lamiids</taxon>
        <taxon>Lamiales</taxon>
        <taxon>Oleaceae</taxon>
        <taxon>Forsythieae</taxon>
        <taxon>Abeliophyllum</taxon>
    </lineage>
</organism>
<gene>
    <name evidence="3" type="ORF">Adt_30916</name>
</gene>
<protein>
    <submittedName>
        <fullName evidence="3">Uncharacterized protein</fullName>
    </submittedName>
</protein>
<comment type="caution">
    <text evidence="3">The sequence shown here is derived from an EMBL/GenBank/DDBJ whole genome shotgun (WGS) entry which is preliminary data.</text>
</comment>
<keyword evidence="2" id="KW-0472">Membrane</keyword>
<feature type="region of interest" description="Disordered" evidence="1">
    <location>
        <begin position="306"/>
        <end position="335"/>
    </location>
</feature>